<dbReference type="Pfam" id="PF02020">
    <property type="entry name" value="W2"/>
    <property type="match status" value="1"/>
</dbReference>
<dbReference type="InterPro" id="IPR016024">
    <property type="entry name" value="ARM-type_fold"/>
</dbReference>
<comment type="caution">
    <text evidence="2">The sequence shown here is derived from an EMBL/GenBank/DDBJ whole genome shotgun (WGS) entry which is preliminary data.</text>
</comment>
<proteinExistence type="predicted"/>
<protein>
    <recommendedName>
        <fullName evidence="1">W2 domain-containing protein</fullName>
    </recommendedName>
</protein>
<dbReference type="InterPro" id="IPR003307">
    <property type="entry name" value="W2_domain"/>
</dbReference>
<accession>A0A835YLD9</accession>
<evidence type="ECO:0000313" key="2">
    <source>
        <dbReference type="EMBL" id="KAG5175730.1"/>
    </source>
</evidence>
<reference evidence="2" key="1">
    <citation type="submission" date="2021-02" db="EMBL/GenBank/DDBJ databases">
        <title>First Annotated Genome of the Yellow-green Alga Tribonema minus.</title>
        <authorList>
            <person name="Mahan K.M."/>
        </authorList>
    </citation>
    <scope>NUCLEOTIDE SEQUENCE</scope>
    <source>
        <strain evidence="2">UTEX B ZZ1240</strain>
    </source>
</reference>
<evidence type="ECO:0000313" key="3">
    <source>
        <dbReference type="Proteomes" id="UP000664859"/>
    </source>
</evidence>
<evidence type="ECO:0000259" key="1">
    <source>
        <dbReference type="PROSITE" id="PS51363"/>
    </source>
</evidence>
<gene>
    <name evidence="2" type="ORF">JKP88DRAFT_228640</name>
</gene>
<keyword evidence="3" id="KW-1185">Reference proteome</keyword>
<name>A0A835YLD9_9STRA</name>
<sequence>MFAHEKGFPKTEKDNMVQTLFTLLNIKEICDEDAYAEWKDDVDDATPGRKETIVQTLKFFEWLEAEEEEDEDEDEDDD</sequence>
<dbReference type="EMBL" id="JAFCMP010000546">
    <property type="protein sequence ID" value="KAG5175730.1"/>
    <property type="molecule type" value="Genomic_DNA"/>
</dbReference>
<dbReference type="Proteomes" id="UP000664859">
    <property type="component" value="Unassembled WGS sequence"/>
</dbReference>
<organism evidence="2 3">
    <name type="scientific">Tribonema minus</name>
    <dbReference type="NCBI Taxonomy" id="303371"/>
    <lineage>
        <taxon>Eukaryota</taxon>
        <taxon>Sar</taxon>
        <taxon>Stramenopiles</taxon>
        <taxon>Ochrophyta</taxon>
        <taxon>PX clade</taxon>
        <taxon>Xanthophyceae</taxon>
        <taxon>Tribonematales</taxon>
        <taxon>Tribonemataceae</taxon>
        <taxon>Tribonema</taxon>
    </lineage>
</organism>
<dbReference type="PROSITE" id="PS51363">
    <property type="entry name" value="W2"/>
    <property type="match status" value="1"/>
</dbReference>
<dbReference type="SUPFAM" id="SSF48371">
    <property type="entry name" value="ARM repeat"/>
    <property type="match status" value="1"/>
</dbReference>
<dbReference type="AlphaFoldDB" id="A0A835YLD9"/>
<feature type="domain" description="W2" evidence="1">
    <location>
        <begin position="1"/>
        <end position="73"/>
    </location>
</feature>
<dbReference type="OrthoDB" id="514777at2759"/>
<dbReference type="Gene3D" id="1.25.40.180">
    <property type="match status" value="1"/>
</dbReference>